<dbReference type="CDD" id="cd07377">
    <property type="entry name" value="WHTH_GntR"/>
    <property type="match status" value="1"/>
</dbReference>
<keyword evidence="3" id="KW-0804">Transcription</keyword>
<dbReference type="GO" id="GO:0045892">
    <property type="term" value="P:negative regulation of DNA-templated transcription"/>
    <property type="evidence" value="ECO:0007669"/>
    <property type="project" value="TreeGrafter"/>
</dbReference>
<dbReference type="PANTHER" id="PTHR44846:SF1">
    <property type="entry name" value="MANNOSYL-D-GLYCERATE TRANSPORT_METABOLISM SYSTEM REPRESSOR MNGR-RELATED"/>
    <property type="match status" value="1"/>
</dbReference>
<dbReference type="InterPro" id="IPR036390">
    <property type="entry name" value="WH_DNA-bd_sf"/>
</dbReference>
<dbReference type="EMBL" id="JXJX01000005">
    <property type="protein sequence ID" value="PCS07258.1"/>
    <property type="molecule type" value="Genomic_DNA"/>
</dbReference>
<sequence>MLQNQPVKKERFINMKAIREPRYRKIAYDIAEKIAKGDYAIGSKLHARSTLSAQFGVSAETARKAISILNDLDIVRVVHGSGVEILSQEKAKNFLNQAQETSDIQTIHAQIDNLLTVQKTTIDNLSDSLSTLFEQTARAQKKSPLTPHELLLSQDSEHILKSIGELNLWQATGATIVAILHHDELVLSPGPYAILEKGDTIYFVGNETTFQTVKTFFNH</sequence>
<dbReference type="SUPFAM" id="SSF46785">
    <property type="entry name" value="Winged helix' DNA-binding domain"/>
    <property type="match status" value="1"/>
</dbReference>
<feature type="domain" description="RCK C-terminal" evidence="5">
    <location>
        <begin position="134"/>
        <end position="219"/>
    </location>
</feature>
<evidence type="ECO:0000256" key="2">
    <source>
        <dbReference type="ARBA" id="ARBA00023125"/>
    </source>
</evidence>
<evidence type="ECO:0000259" key="5">
    <source>
        <dbReference type="PROSITE" id="PS51202"/>
    </source>
</evidence>
<keyword evidence="7" id="KW-1185">Reference proteome</keyword>
<organism evidence="6 7">
    <name type="scientific">Pseudolactococcus plantarum</name>
    <dbReference type="NCBI Taxonomy" id="1365"/>
    <lineage>
        <taxon>Bacteria</taxon>
        <taxon>Bacillati</taxon>
        <taxon>Bacillota</taxon>
        <taxon>Bacilli</taxon>
        <taxon>Lactobacillales</taxon>
        <taxon>Streptococcaceae</taxon>
        <taxon>Pseudolactococcus</taxon>
    </lineage>
</organism>
<evidence type="ECO:0000313" key="7">
    <source>
        <dbReference type="Proteomes" id="UP000242246"/>
    </source>
</evidence>
<dbReference type="Pfam" id="PF02080">
    <property type="entry name" value="TrkA_C"/>
    <property type="match status" value="1"/>
</dbReference>
<protein>
    <submittedName>
        <fullName evidence="6">GntR family transcriptional regulator</fullName>
    </submittedName>
</protein>
<dbReference type="SUPFAM" id="SSF116726">
    <property type="entry name" value="TrkA C-terminal domain-like"/>
    <property type="match status" value="1"/>
</dbReference>
<dbReference type="InterPro" id="IPR036388">
    <property type="entry name" value="WH-like_DNA-bd_sf"/>
</dbReference>
<dbReference type="GO" id="GO:0008324">
    <property type="term" value="F:monoatomic cation transmembrane transporter activity"/>
    <property type="evidence" value="ECO:0007669"/>
    <property type="project" value="InterPro"/>
</dbReference>
<dbReference type="PROSITE" id="PS50949">
    <property type="entry name" value="HTH_GNTR"/>
    <property type="match status" value="1"/>
</dbReference>
<dbReference type="AlphaFoldDB" id="A0A2A5S1E4"/>
<keyword evidence="2" id="KW-0238">DNA-binding</keyword>
<dbReference type="Gene3D" id="3.30.70.1450">
    <property type="entry name" value="Regulator of K+ conductance, C-terminal domain"/>
    <property type="match status" value="1"/>
</dbReference>
<dbReference type="InterPro" id="IPR000524">
    <property type="entry name" value="Tscrpt_reg_HTH_GntR"/>
</dbReference>
<proteinExistence type="predicted"/>
<dbReference type="GO" id="GO:0003700">
    <property type="term" value="F:DNA-binding transcription factor activity"/>
    <property type="evidence" value="ECO:0007669"/>
    <property type="project" value="InterPro"/>
</dbReference>
<evidence type="ECO:0000256" key="1">
    <source>
        <dbReference type="ARBA" id="ARBA00023015"/>
    </source>
</evidence>
<accession>A0A2A5S1E4</accession>
<gene>
    <name evidence="6" type="ORF">RU87_GL001311</name>
</gene>
<dbReference type="GO" id="GO:0006813">
    <property type="term" value="P:potassium ion transport"/>
    <property type="evidence" value="ECO:0007669"/>
    <property type="project" value="InterPro"/>
</dbReference>
<dbReference type="Proteomes" id="UP000242246">
    <property type="component" value="Unassembled WGS sequence"/>
</dbReference>
<dbReference type="PANTHER" id="PTHR44846">
    <property type="entry name" value="MANNOSYL-D-GLYCERATE TRANSPORT/METABOLISM SYSTEM REPRESSOR MNGR-RELATED"/>
    <property type="match status" value="1"/>
</dbReference>
<dbReference type="STRING" id="1348632.GCA_001591745_00550"/>
<keyword evidence="1" id="KW-0805">Transcription regulation</keyword>
<evidence type="ECO:0000256" key="3">
    <source>
        <dbReference type="ARBA" id="ARBA00023163"/>
    </source>
</evidence>
<comment type="caution">
    <text evidence="6">The sequence shown here is derived from an EMBL/GenBank/DDBJ whole genome shotgun (WGS) entry which is preliminary data.</text>
</comment>
<dbReference type="PROSITE" id="PS51202">
    <property type="entry name" value="RCK_C"/>
    <property type="match status" value="1"/>
</dbReference>
<evidence type="ECO:0000313" key="6">
    <source>
        <dbReference type="EMBL" id="PCS07258.1"/>
    </source>
</evidence>
<dbReference type="InterPro" id="IPR036721">
    <property type="entry name" value="RCK_C_sf"/>
</dbReference>
<feature type="domain" description="HTH gntR-type" evidence="4">
    <location>
        <begin position="20"/>
        <end position="88"/>
    </location>
</feature>
<name>A0A2A5S1E4_9LACT</name>
<reference evidence="6 7" key="1">
    <citation type="submission" date="2014-12" db="EMBL/GenBank/DDBJ databases">
        <title>Draft genome sequences of 10 type strains of Lactococcus.</title>
        <authorList>
            <person name="Sun Z."/>
            <person name="Zhong Z."/>
            <person name="Liu W."/>
            <person name="Zhang W."/>
            <person name="Zhang H."/>
        </authorList>
    </citation>
    <scope>NUCLEOTIDE SEQUENCE [LARGE SCALE GENOMIC DNA]</scope>
    <source>
        <strain evidence="6 7">DSM 20686</strain>
    </source>
</reference>
<dbReference type="Gene3D" id="1.10.10.10">
    <property type="entry name" value="Winged helix-like DNA-binding domain superfamily/Winged helix DNA-binding domain"/>
    <property type="match status" value="1"/>
</dbReference>
<evidence type="ECO:0000259" key="4">
    <source>
        <dbReference type="PROSITE" id="PS50949"/>
    </source>
</evidence>
<dbReference type="SMART" id="SM00345">
    <property type="entry name" value="HTH_GNTR"/>
    <property type="match status" value="1"/>
</dbReference>
<dbReference type="Pfam" id="PF00392">
    <property type="entry name" value="GntR"/>
    <property type="match status" value="1"/>
</dbReference>
<dbReference type="InterPro" id="IPR006037">
    <property type="entry name" value="RCK_C"/>
</dbReference>
<dbReference type="InterPro" id="IPR050679">
    <property type="entry name" value="Bact_HTH_transcr_reg"/>
</dbReference>
<dbReference type="GO" id="GO:0003677">
    <property type="term" value="F:DNA binding"/>
    <property type="evidence" value="ECO:0007669"/>
    <property type="project" value="UniProtKB-KW"/>
</dbReference>